<dbReference type="RefSeq" id="WP_212691671.1">
    <property type="nucleotide sequence ID" value="NZ_CP058561.1"/>
</dbReference>
<dbReference type="Proteomes" id="UP000677305">
    <property type="component" value="Chromosome"/>
</dbReference>
<dbReference type="InterPro" id="IPR036188">
    <property type="entry name" value="FAD/NAD-bd_sf"/>
</dbReference>
<evidence type="ECO:0000313" key="3">
    <source>
        <dbReference type="Proteomes" id="UP000677305"/>
    </source>
</evidence>
<dbReference type="EMBL" id="CP058561">
    <property type="protein sequence ID" value="QUH31719.1"/>
    <property type="molecule type" value="Genomic_DNA"/>
</dbReference>
<dbReference type="PANTHER" id="PTHR42842">
    <property type="entry name" value="FAD/NAD(P)-BINDING OXIDOREDUCTASE"/>
    <property type="match status" value="1"/>
</dbReference>
<dbReference type="InterPro" id="IPR049516">
    <property type="entry name" value="FAD-depend_C"/>
</dbReference>
<dbReference type="SUPFAM" id="SSF51905">
    <property type="entry name" value="FAD/NAD(P)-binding domain"/>
    <property type="match status" value="1"/>
</dbReference>
<dbReference type="PIRSF" id="PIRSF038984">
    <property type="entry name" value="FAD_binding_protein"/>
    <property type="match status" value="1"/>
</dbReference>
<evidence type="ECO:0000259" key="1">
    <source>
        <dbReference type="Pfam" id="PF21688"/>
    </source>
</evidence>
<dbReference type="Gene3D" id="3.30.70.2700">
    <property type="match status" value="1"/>
</dbReference>
<name>A0A8J8SEH6_9FIRM</name>
<dbReference type="InterPro" id="IPR028348">
    <property type="entry name" value="FAD-binding_protein"/>
</dbReference>
<dbReference type="PANTHER" id="PTHR42842:SF3">
    <property type="entry name" value="FAD_NAD(P)-BINDING OXIDOREDUCTASE FAMILY PROTEIN"/>
    <property type="match status" value="1"/>
</dbReference>
<protein>
    <submittedName>
        <fullName evidence="2">FAD-dependent oxidoreductase</fullName>
    </submittedName>
</protein>
<gene>
    <name evidence="2" type="ORF">HYG85_23425</name>
</gene>
<accession>A0A8J8SEH6</accession>
<dbReference type="KEGG" id="vgu:HYG85_23425"/>
<reference evidence="2 3" key="1">
    <citation type="submission" date="2020-07" db="EMBL/GenBank/DDBJ databases">
        <title>Vallitalea guaymasensis genome.</title>
        <authorList>
            <person name="Postec A."/>
        </authorList>
    </citation>
    <scope>NUCLEOTIDE SEQUENCE [LARGE SCALE GENOMIC DNA]</scope>
    <source>
        <strain evidence="2 3">Ra1766G1</strain>
    </source>
</reference>
<organism evidence="2 3">
    <name type="scientific">Vallitalea guaymasensis</name>
    <dbReference type="NCBI Taxonomy" id="1185412"/>
    <lineage>
        <taxon>Bacteria</taxon>
        <taxon>Bacillati</taxon>
        <taxon>Bacillota</taxon>
        <taxon>Clostridia</taxon>
        <taxon>Lachnospirales</taxon>
        <taxon>Vallitaleaceae</taxon>
        <taxon>Vallitalea</taxon>
    </lineage>
</organism>
<keyword evidence="3" id="KW-1185">Reference proteome</keyword>
<evidence type="ECO:0000313" key="2">
    <source>
        <dbReference type="EMBL" id="QUH31719.1"/>
    </source>
</evidence>
<dbReference type="AlphaFoldDB" id="A0A8J8SEH6"/>
<dbReference type="Pfam" id="PF21688">
    <property type="entry name" value="FAD-depend_C"/>
    <property type="match status" value="1"/>
</dbReference>
<feature type="domain" description="FAD-dependent protein C-terminal" evidence="1">
    <location>
        <begin position="282"/>
        <end position="478"/>
    </location>
</feature>
<sequence>MLRLQQVKFGLDHNENDIYRRIRKELKINEDVKFSYRIVKKSIDARKKNDIKIVYTFDIKIDNEDKILAKKGNRSLCFVNNKKYEFPNRDASFVDRPIIVGSGPAGLFCGLVLAENGYEPIILERGQDMDNRVKDVERFIATNELSTKSNIQFGEGGAGTFSDGKLNTMVKDKFLRNRKVLEEFVECGAPEEILYYNKPHIGTDYLRKVVKNIRKKIIDLGGEVRFNNQVTSLLVDEGCIAGVVVNDTSEIKSRNVILAIGHSARDTFTMLKDNNILIEKKPFAIGLRIEHPQDLINRSQYGNSYEHKNLPVADYKLTHHCNNGRGVYSFCMCPGGYVVNASSEEGRVVTNGMSNFLRNANNANSALLVNITPEDFFEDDVLAGVAFQRKWEELAYIAGGSNYNIPVQQSVDFMNNKISTNIGDVHPSLGDKATLSNLNDCLPNYVCDAIKEGIKAFDKKIKGFGREDAILSGVETRSSSPIRIIRDKDYESNIRGLYPCGEGAGYAGGIMSAAMDGIKVAEAVTNRTINK</sequence>
<proteinExistence type="predicted"/>
<dbReference type="Gene3D" id="3.50.50.60">
    <property type="entry name" value="FAD/NAD(P)-binding domain"/>
    <property type="match status" value="2"/>
</dbReference>